<protein>
    <submittedName>
        <fullName evidence="1">Uncharacterized protein</fullName>
    </submittedName>
</protein>
<reference evidence="1 2" key="1">
    <citation type="journal article" date="2011" name="J. Bacteriol.">
        <title>Genome Sequence of an Ammonia-Oxidizing Soil Archaeon, "Candidatus Nitrosoarchaeum koreensis" MY1.</title>
        <authorList>
            <person name="Kim B.K."/>
            <person name="Jung M.Y."/>
            <person name="Yu D.S."/>
            <person name="Park S.J."/>
            <person name="Oh T.K."/>
            <person name="Rhee S.K."/>
            <person name="Kim J.F."/>
        </authorList>
    </citation>
    <scope>NUCLEOTIDE SEQUENCE [LARGE SCALE GENOMIC DNA]</scope>
    <source>
        <strain evidence="1 2">MY1</strain>
    </source>
</reference>
<evidence type="ECO:0000313" key="1">
    <source>
        <dbReference type="EMBL" id="EGP93320.1"/>
    </source>
</evidence>
<organism evidence="1 2">
    <name type="scientific">Nitrosarchaeum koreense MY1</name>
    <dbReference type="NCBI Taxonomy" id="1001994"/>
    <lineage>
        <taxon>Archaea</taxon>
        <taxon>Nitrososphaerota</taxon>
        <taxon>Nitrososphaeria</taxon>
        <taxon>Nitrosopumilales</taxon>
        <taxon>Nitrosopumilaceae</taxon>
        <taxon>Nitrosarchaeum</taxon>
    </lineage>
</organism>
<name>F9CVL8_9ARCH</name>
<dbReference type="EMBL" id="AFPU01000001">
    <property type="protein sequence ID" value="EGP93320.1"/>
    <property type="molecule type" value="Genomic_DNA"/>
</dbReference>
<comment type="caution">
    <text evidence="1">The sequence shown here is derived from an EMBL/GenBank/DDBJ whole genome shotgun (WGS) entry which is preliminary data.</text>
</comment>
<proteinExistence type="predicted"/>
<evidence type="ECO:0000313" key="2">
    <source>
        <dbReference type="Proteomes" id="UP000004440"/>
    </source>
</evidence>
<dbReference type="STRING" id="1001994.MY1_0555"/>
<sequence>MDLSFKKIFLLFSLFSGHNSGPCVANTPKSIKKLLLSDI</sequence>
<dbReference type="Proteomes" id="UP000004440">
    <property type="component" value="Unassembled WGS sequence"/>
</dbReference>
<dbReference type="AlphaFoldDB" id="F9CVL8"/>
<keyword evidence="2" id="KW-1185">Reference proteome</keyword>
<accession>F9CVL8</accession>
<gene>
    <name evidence="1" type="ORF">MY1_0555</name>
</gene>